<name>A0AAD6U0T0_9AGAR</name>
<protein>
    <submittedName>
        <fullName evidence="2">Uncharacterized protein</fullName>
    </submittedName>
</protein>
<evidence type="ECO:0000313" key="3">
    <source>
        <dbReference type="Proteomes" id="UP001222325"/>
    </source>
</evidence>
<dbReference type="EMBL" id="JARJCN010000039">
    <property type="protein sequence ID" value="KAJ7084055.1"/>
    <property type="molecule type" value="Genomic_DNA"/>
</dbReference>
<dbReference type="AlphaFoldDB" id="A0AAD6U0T0"/>
<reference evidence="2" key="1">
    <citation type="submission" date="2023-03" db="EMBL/GenBank/DDBJ databases">
        <title>Massive genome expansion in bonnet fungi (Mycena s.s.) driven by repeated elements and novel gene families across ecological guilds.</title>
        <authorList>
            <consortium name="Lawrence Berkeley National Laboratory"/>
            <person name="Harder C.B."/>
            <person name="Miyauchi S."/>
            <person name="Viragh M."/>
            <person name="Kuo A."/>
            <person name="Thoen E."/>
            <person name="Andreopoulos B."/>
            <person name="Lu D."/>
            <person name="Skrede I."/>
            <person name="Drula E."/>
            <person name="Henrissat B."/>
            <person name="Morin E."/>
            <person name="Kohler A."/>
            <person name="Barry K."/>
            <person name="LaButti K."/>
            <person name="Morin E."/>
            <person name="Salamov A."/>
            <person name="Lipzen A."/>
            <person name="Mereny Z."/>
            <person name="Hegedus B."/>
            <person name="Baldrian P."/>
            <person name="Stursova M."/>
            <person name="Weitz H."/>
            <person name="Taylor A."/>
            <person name="Grigoriev I.V."/>
            <person name="Nagy L.G."/>
            <person name="Martin F."/>
            <person name="Kauserud H."/>
        </authorList>
    </citation>
    <scope>NUCLEOTIDE SEQUENCE</scope>
    <source>
        <strain evidence="2">CBHHK173m</strain>
    </source>
</reference>
<sequence length="168" mass="18768">MDVDIPEESGPSTTQYTRRPLLVVVDDQHPFDLDGYISNYTGNSRAARTEHLRVSSRGDQRHILREASRDLSRREILGTSEGIAALARCPVHSRRPVSRAATVSSQRTKTKRTLKCRTTTTDEPRGYAHGQNTRPRCPAAGHHRFSLIPPKGSAPGSKRPNPSHRNRK</sequence>
<gene>
    <name evidence="2" type="ORF">B0H15DRAFT_405814</name>
</gene>
<evidence type="ECO:0000313" key="2">
    <source>
        <dbReference type="EMBL" id="KAJ7084055.1"/>
    </source>
</evidence>
<accession>A0AAD6U0T0</accession>
<organism evidence="2 3">
    <name type="scientific">Mycena belliarum</name>
    <dbReference type="NCBI Taxonomy" id="1033014"/>
    <lineage>
        <taxon>Eukaryota</taxon>
        <taxon>Fungi</taxon>
        <taxon>Dikarya</taxon>
        <taxon>Basidiomycota</taxon>
        <taxon>Agaricomycotina</taxon>
        <taxon>Agaricomycetes</taxon>
        <taxon>Agaricomycetidae</taxon>
        <taxon>Agaricales</taxon>
        <taxon>Marasmiineae</taxon>
        <taxon>Mycenaceae</taxon>
        <taxon>Mycena</taxon>
    </lineage>
</organism>
<proteinExistence type="predicted"/>
<evidence type="ECO:0000256" key="1">
    <source>
        <dbReference type="SAM" id="MobiDB-lite"/>
    </source>
</evidence>
<comment type="caution">
    <text evidence="2">The sequence shown here is derived from an EMBL/GenBank/DDBJ whole genome shotgun (WGS) entry which is preliminary data.</text>
</comment>
<dbReference type="Proteomes" id="UP001222325">
    <property type="component" value="Unassembled WGS sequence"/>
</dbReference>
<feature type="region of interest" description="Disordered" evidence="1">
    <location>
        <begin position="97"/>
        <end position="168"/>
    </location>
</feature>
<keyword evidence="3" id="KW-1185">Reference proteome</keyword>